<dbReference type="Proteomes" id="UP000184442">
    <property type="component" value="Unassembled WGS sequence"/>
</dbReference>
<dbReference type="Pfam" id="PF07690">
    <property type="entry name" value="MFS_1"/>
    <property type="match status" value="1"/>
</dbReference>
<dbReference type="GO" id="GO:0022857">
    <property type="term" value="F:transmembrane transporter activity"/>
    <property type="evidence" value="ECO:0007669"/>
    <property type="project" value="InterPro"/>
</dbReference>
<dbReference type="InterPro" id="IPR011701">
    <property type="entry name" value="MFS"/>
</dbReference>
<keyword evidence="2" id="KW-0472">Membrane</keyword>
<evidence type="ECO:0000313" key="4">
    <source>
        <dbReference type="Proteomes" id="UP000184442"/>
    </source>
</evidence>
<feature type="transmembrane region" description="Helical" evidence="2">
    <location>
        <begin position="235"/>
        <end position="252"/>
    </location>
</feature>
<dbReference type="RefSeq" id="WP_073026649.1">
    <property type="nucleotide sequence ID" value="NZ_FQZS01000018.1"/>
</dbReference>
<dbReference type="STRING" id="1122184.SAMN02745176_02647"/>
<keyword evidence="2" id="KW-0812">Transmembrane</keyword>
<dbReference type="InterPro" id="IPR053160">
    <property type="entry name" value="MFS_DHA3_Transporter"/>
</dbReference>
<feature type="transmembrane region" description="Helical" evidence="2">
    <location>
        <begin position="12"/>
        <end position="29"/>
    </location>
</feature>
<dbReference type="Gene3D" id="1.20.1250.20">
    <property type="entry name" value="MFS general substrate transporter like domains"/>
    <property type="match status" value="1"/>
</dbReference>
<dbReference type="PANTHER" id="PTHR23530:SF1">
    <property type="entry name" value="PERMEASE, MAJOR FACILITATOR SUPERFAMILY-RELATED"/>
    <property type="match status" value="1"/>
</dbReference>
<protein>
    <submittedName>
        <fullName evidence="3">Major Facilitator Superfamily protein</fullName>
    </submittedName>
</protein>
<organism evidence="3 4">
    <name type="scientific">Lutispora thermophila DSM 19022</name>
    <dbReference type="NCBI Taxonomy" id="1122184"/>
    <lineage>
        <taxon>Bacteria</taxon>
        <taxon>Bacillati</taxon>
        <taxon>Bacillota</taxon>
        <taxon>Clostridia</taxon>
        <taxon>Lutisporales</taxon>
        <taxon>Lutisporaceae</taxon>
        <taxon>Lutispora</taxon>
    </lineage>
</organism>
<feature type="transmembrane region" description="Helical" evidence="2">
    <location>
        <begin position="202"/>
        <end position="223"/>
    </location>
</feature>
<evidence type="ECO:0000313" key="3">
    <source>
        <dbReference type="EMBL" id="SHJ17034.1"/>
    </source>
</evidence>
<dbReference type="CDD" id="cd06174">
    <property type="entry name" value="MFS"/>
    <property type="match status" value="1"/>
</dbReference>
<dbReference type="InterPro" id="IPR036259">
    <property type="entry name" value="MFS_trans_sf"/>
</dbReference>
<comment type="subcellular location">
    <subcellularLocation>
        <location evidence="1">Cell membrane</location>
        <topology evidence="1">Multi-pass membrane protein</topology>
    </subcellularLocation>
</comment>
<evidence type="ECO:0000256" key="2">
    <source>
        <dbReference type="SAM" id="Phobius"/>
    </source>
</evidence>
<keyword evidence="2" id="KW-1133">Transmembrane helix</keyword>
<feature type="transmembrane region" description="Helical" evidence="2">
    <location>
        <begin position="35"/>
        <end position="54"/>
    </location>
</feature>
<dbReference type="AlphaFoldDB" id="A0A1M6H4B2"/>
<dbReference type="SUPFAM" id="SSF103473">
    <property type="entry name" value="MFS general substrate transporter"/>
    <property type="match status" value="1"/>
</dbReference>
<reference evidence="3 4" key="1">
    <citation type="submission" date="2016-11" db="EMBL/GenBank/DDBJ databases">
        <authorList>
            <person name="Jaros S."/>
            <person name="Januszkiewicz K."/>
            <person name="Wedrychowicz H."/>
        </authorList>
    </citation>
    <scope>NUCLEOTIDE SEQUENCE [LARGE SCALE GENOMIC DNA]</scope>
    <source>
        <strain evidence="3 4">DSM 19022</strain>
    </source>
</reference>
<feature type="transmembrane region" description="Helical" evidence="2">
    <location>
        <begin position="66"/>
        <end position="87"/>
    </location>
</feature>
<sequence length="267" mass="30423">MSFNRNYTLLRIIAFLQGFVFYGPIATIYRQSRVISIYDIFLIESIFMVLTILFEVPWGIFDDRYGYKITLVISLFMNFISKIVFYRTYSFQMFLLERVILAVSVSGVSGCDVALLYSSVGKSDYEKAYGRYYALSVVGFLIATSLSWHIASVSMELTAYLTIYPYGIAAAAAFFIKEPRVSKGNASNTIETLKMAFANKRILMFLFSMALINESTHAITTFLNQIQYQRSGIYIKYYGIILVLVELPTLLSSKPISYLKDMGKKSL</sequence>
<accession>A0A1M6H4B2</accession>
<keyword evidence="4" id="KW-1185">Reference proteome</keyword>
<evidence type="ECO:0000256" key="1">
    <source>
        <dbReference type="ARBA" id="ARBA00004651"/>
    </source>
</evidence>
<name>A0A1M6H4B2_9FIRM</name>
<proteinExistence type="predicted"/>
<dbReference type="GO" id="GO:0005886">
    <property type="term" value="C:plasma membrane"/>
    <property type="evidence" value="ECO:0007669"/>
    <property type="project" value="UniProtKB-SubCell"/>
</dbReference>
<feature type="transmembrane region" description="Helical" evidence="2">
    <location>
        <begin position="157"/>
        <end position="176"/>
    </location>
</feature>
<gene>
    <name evidence="3" type="ORF">SAMN02745176_02647</name>
</gene>
<dbReference type="PANTHER" id="PTHR23530">
    <property type="entry name" value="TRANSPORT PROTEIN-RELATED"/>
    <property type="match status" value="1"/>
</dbReference>
<feature type="transmembrane region" description="Helical" evidence="2">
    <location>
        <begin position="132"/>
        <end position="151"/>
    </location>
</feature>
<dbReference type="EMBL" id="FQZS01000018">
    <property type="protein sequence ID" value="SHJ17034.1"/>
    <property type="molecule type" value="Genomic_DNA"/>
</dbReference>